<evidence type="ECO:0000313" key="2">
    <source>
        <dbReference type="Proteomes" id="UP001057452"/>
    </source>
</evidence>
<reference evidence="1" key="1">
    <citation type="submission" date="2022-05" db="EMBL/GenBank/DDBJ databases">
        <title>Chromosome-level genome of Chaenocephalus aceratus.</title>
        <authorList>
            <person name="Park H."/>
        </authorList>
    </citation>
    <scope>NUCLEOTIDE SEQUENCE</scope>
    <source>
        <strain evidence="1">KU_202001</strain>
    </source>
</reference>
<organism evidence="1 2">
    <name type="scientific">Chaenocephalus aceratus</name>
    <name type="common">Blackfin icefish</name>
    <name type="synonym">Chaenichthys aceratus</name>
    <dbReference type="NCBI Taxonomy" id="36190"/>
    <lineage>
        <taxon>Eukaryota</taxon>
        <taxon>Metazoa</taxon>
        <taxon>Chordata</taxon>
        <taxon>Craniata</taxon>
        <taxon>Vertebrata</taxon>
        <taxon>Euteleostomi</taxon>
        <taxon>Actinopterygii</taxon>
        <taxon>Neopterygii</taxon>
        <taxon>Teleostei</taxon>
        <taxon>Neoteleostei</taxon>
        <taxon>Acanthomorphata</taxon>
        <taxon>Eupercaria</taxon>
        <taxon>Perciformes</taxon>
        <taxon>Notothenioidei</taxon>
        <taxon>Channichthyidae</taxon>
        <taxon>Chaenocephalus</taxon>
    </lineage>
</organism>
<feature type="non-terminal residue" evidence="1">
    <location>
        <position position="70"/>
    </location>
</feature>
<sequence length="70" mass="7722">AFVIVRWLRGLGVSACICWLLSAGQPLSVTCEGLLFESCWNSEAHIPPEPWTYLSPTQTTEEGQLLADTQ</sequence>
<dbReference type="Proteomes" id="UP001057452">
    <property type="component" value="Chromosome 3"/>
</dbReference>
<keyword evidence="2" id="KW-1185">Reference proteome</keyword>
<gene>
    <name evidence="1" type="ORF">KUCAC02_002268</name>
</gene>
<accession>A0ACB9XV22</accession>
<dbReference type="EMBL" id="CM043787">
    <property type="protein sequence ID" value="KAI4830652.1"/>
    <property type="molecule type" value="Genomic_DNA"/>
</dbReference>
<comment type="caution">
    <text evidence="1">The sequence shown here is derived from an EMBL/GenBank/DDBJ whole genome shotgun (WGS) entry which is preliminary data.</text>
</comment>
<feature type="non-terminal residue" evidence="1">
    <location>
        <position position="1"/>
    </location>
</feature>
<name>A0ACB9XV22_CHAAC</name>
<protein>
    <submittedName>
        <fullName evidence="1">Uncharacterized protein</fullName>
    </submittedName>
</protein>
<proteinExistence type="predicted"/>
<evidence type="ECO:0000313" key="1">
    <source>
        <dbReference type="EMBL" id="KAI4830652.1"/>
    </source>
</evidence>